<dbReference type="Proteomes" id="UP000565572">
    <property type="component" value="Unassembled WGS sequence"/>
</dbReference>
<keyword evidence="1" id="KW-0472">Membrane</keyword>
<dbReference type="AlphaFoldDB" id="A0A7W5JYU3"/>
<reference evidence="2 3" key="1">
    <citation type="submission" date="2020-08" db="EMBL/GenBank/DDBJ databases">
        <title>Sequencing the genomes of 1000 actinobacteria strains.</title>
        <authorList>
            <person name="Klenk H.-P."/>
        </authorList>
    </citation>
    <scope>NUCLEOTIDE SEQUENCE [LARGE SCALE GENOMIC DNA]</scope>
    <source>
        <strain evidence="2 3">DSM 11053</strain>
    </source>
</reference>
<evidence type="ECO:0000256" key="1">
    <source>
        <dbReference type="SAM" id="Phobius"/>
    </source>
</evidence>
<accession>A0A7W5JYU3</accession>
<feature type="transmembrane region" description="Helical" evidence="1">
    <location>
        <begin position="83"/>
        <end position="112"/>
    </location>
</feature>
<name>A0A7W5JYU3_9ACTN</name>
<keyword evidence="3" id="KW-1185">Reference proteome</keyword>
<dbReference type="RefSeq" id="WP_183341810.1">
    <property type="nucleotide sequence ID" value="NZ_JACHZG010000002.1"/>
</dbReference>
<keyword evidence="1" id="KW-0812">Transmembrane</keyword>
<organism evidence="2 3">
    <name type="scientific">Microlunatus antarcticus</name>
    <dbReference type="NCBI Taxonomy" id="53388"/>
    <lineage>
        <taxon>Bacteria</taxon>
        <taxon>Bacillati</taxon>
        <taxon>Actinomycetota</taxon>
        <taxon>Actinomycetes</taxon>
        <taxon>Propionibacteriales</taxon>
        <taxon>Propionibacteriaceae</taxon>
        <taxon>Microlunatus</taxon>
    </lineage>
</organism>
<comment type="caution">
    <text evidence="2">The sequence shown here is derived from an EMBL/GenBank/DDBJ whole genome shotgun (WGS) entry which is preliminary data.</text>
</comment>
<proteinExistence type="predicted"/>
<gene>
    <name evidence="2" type="ORF">FHX39_003675</name>
</gene>
<keyword evidence="1" id="KW-1133">Transmembrane helix</keyword>
<protein>
    <submittedName>
        <fullName evidence="2">Uncharacterized protein</fullName>
    </submittedName>
</protein>
<evidence type="ECO:0000313" key="2">
    <source>
        <dbReference type="EMBL" id="MBB3328690.1"/>
    </source>
</evidence>
<evidence type="ECO:0000313" key="3">
    <source>
        <dbReference type="Proteomes" id="UP000565572"/>
    </source>
</evidence>
<dbReference type="EMBL" id="JACHZG010000002">
    <property type="protein sequence ID" value="MBB3328690.1"/>
    <property type="molecule type" value="Genomic_DNA"/>
</dbReference>
<feature type="transmembrane region" description="Helical" evidence="1">
    <location>
        <begin position="124"/>
        <end position="147"/>
    </location>
</feature>
<sequence>MAMTTRVDGTELEVSRLWSRRPLITVAGRELPKNELGHYQLRDRRGAVQSVSTTFDWRQFGPRLRVGDNDQLLGRPLPGWVRVGYLVLLVVGVGLGGALGGLLAVAAAMGSAALLRREDRPPSIVLAAALVPLVAVVVYLGLATLLATR</sequence>